<keyword evidence="2" id="KW-1133">Transmembrane helix</keyword>
<feature type="region of interest" description="Disordered" evidence="1">
    <location>
        <begin position="66"/>
        <end position="91"/>
    </location>
</feature>
<accession>A0A2S5BCC6</accession>
<dbReference type="STRING" id="741276.A0A2S5BCC6"/>
<feature type="region of interest" description="Disordered" evidence="1">
    <location>
        <begin position="1"/>
        <end position="25"/>
    </location>
</feature>
<dbReference type="InterPro" id="IPR000300">
    <property type="entry name" value="IPPc"/>
</dbReference>
<dbReference type="PANTHER" id="PTHR11200:SF286">
    <property type="entry name" value="5-PHOSPHATASE, PUTATIVE (AFU_ORTHOLOGUE AFUA_5G07600)-RELATED"/>
    <property type="match status" value="1"/>
</dbReference>
<evidence type="ECO:0000259" key="3">
    <source>
        <dbReference type="SMART" id="SM00128"/>
    </source>
</evidence>
<dbReference type="Pfam" id="PF22669">
    <property type="entry name" value="Exo_endo_phos2"/>
    <property type="match status" value="1"/>
</dbReference>
<dbReference type="Gene3D" id="3.60.10.10">
    <property type="entry name" value="Endonuclease/exonuclease/phosphatase"/>
    <property type="match status" value="1"/>
</dbReference>
<keyword evidence="2" id="KW-0472">Membrane</keyword>
<dbReference type="AlphaFoldDB" id="A0A2S5BCC6"/>
<dbReference type="EMBL" id="PJQD01000025">
    <property type="protein sequence ID" value="POY74413.1"/>
    <property type="molecule type" value="Genomic_DNA"/>
</dbReference>
<keyword evidence="2" id="KW-0812">Transmembrane</keyword>
<name>A0A2S5BCC6_9BASI</name>
<organism evidence="4 5">
    <name type="scientific">Rhodotorula taiwanensis</name>
    <dbReference type="NCBI Taxonomy" id="741276"/>
    <lineage>
        <taxon>Eukaryota</taxon>
        <taxon>Fungi</taxon>
        <taxon>Dikarya</taxon>
        <taxon>Basidiomycota</taxon>
        <taxon>Pucciniomycotina</taxon>
        <taxon>Microbotryomycetes</taxon>
        <taxon>Sporidiobolales</taxon>
        <taxon>Sporidiobolaceae</taxon>
        <taxon>Rhodotorula</taxon>
    </lineage>
</organism>
<evidence type="ECO:0000313" key="4">
    <source>
        <dbReference type="EMBL" id="POY74413.1"/>
    </source>
</evidence>
<evidence type="ECO:0000256" key="2">
    <source>
        <dbReference type="SAM" id="Phobius"/>
    </source>
</evidence>
<feature type="transmembrane region" description="Helical" evidence="2">
    <location>
        <begin position="437"/>
        <end position="454"/>
    </location>
</feature>
<reference evidence="4 5" key="1">
    <citation type="journal article" date="2018" name="Front. Microbiol.">
        <title>Prospects for Fungal Bioremediation of Acidic Radioactive Waste Sites: Characterization and Genome Sequence of Rhodotorula taiwanensis MD1149.</title>
        <authorList>
            <person name="Tkavc R."/>
            <person name="Matrosova V.Y."/>
            <person name="Grichenko O.E."/>
            <person name="Gostincar C."/>
            <person name="Volpe R.P."/>
            <person name="Klimenkova P."/>
            <person name="Gaidamakova E.K."/>
            <person name="Zhou C.E."/>
            <person name="Stewart B.J."/>
            <person name="Lyman M.G."/>
            <person name="Malfatti S.A."/>
            <person name="Rubinfeld B."/>
            <person name="Courtot M."/>
            <person name="Singh J."/>
            <person name="Dalgard C.L."/>
            <person name="Hamilton T."/>
            <person name="Frey K.G."/>
            <person name="Gunde-Cimerman N."/>
            <person name="Dugan L."/>
            <person name="Daly M.J."/>
        </authorList>
    </citation>
    <scope>NUCLEOTIDE SEQUENCE [LARGE SCALE GENOMIC DNA]</scope>
    <source>
        <strain evidence="4 5">MD1149</strain>
    </source>
</reference>
<dbReference type="SMART" id="SM00128">
    <property type="entry name" value="IPPc"/>
    <property type="match status" value="1"/>
</dbReference>
<proteinExistence type="predicted"/>
<keyword evidence="5" id="KW-1185">Reference proteome</keyword>
<feature type="domain" description="Inositol polyphosphate-related phosphatase" evidence="3">
    <location>
        <begin position="31"/>
        <end position="392"/>
    </location>
</feature>
<dbReference type="GO" id="GO:0004439">
    <property type="term" value="F:phosphatidylinositol-4,5-bisphosphate 5-phosphatase activity"/>
    <property type="evidence" value="ECO:0007669"/>
    <property type="project" value="TreeGrafter"/>
</dbReference>
<comment type="caution">
    <text evidence="4">The sequence shown here is derived from an EMBL/GenBank/DDBJ whole genome shotgun (WGS) entry which is preliminary data.</text>
</comment>
<dbReference type="GO" id="GO:0046856">
    <property type="term" value="P:phosphatidylinositol dephosphorylation"/>
    <property type="evidence" value="ECO:0007669"/>
    <property type="project" value="InterPro"/>
</dbReference>
<dbReference type="PANTHER" id="PTHR11200">
    <property type="entry name" value="INOSITOL 5-PHOSPHATASE"/>
    <property type="match status" value="1"/>
</dbReference>
<dbReference type="Proteomes" id="UP000237144">
    <property type="component" value="Unassembled WGS sequence"/>
</dbReference>
<dbReference type="SUPFAM" id="SSF56219">
    <property type="entry name" value="DNase I-like"/>
    <property type="match status" value="1"/>
</dbReference>
<dbReference type="InterPro" id="IPR046985">
    <property type="entry name" value="IP5"/>
</dbReference>
<dbReference type="InterPro" id="IPR036691">
    <property type="entry name" value="Endo/exonu/phosph_ase_sf"/>
</dbReference>
<evidence type="ECO:0000256" key="1">
    <source>
        <dbReference type="SAM" id="MobiDB-lite"/>
    </source>
</evidence>
<sequence length="459" mass="50482">MIPGLSGVHGRRRERPDSIPLRLHSDPPTMRDYRIACATYNGKLVSGQVQDVLSDSSEHLSAWLAPSLAHPAPPRTENDVRSNDPTEANEGAPDLVAVGFQEMIPLHLALAGLTRHALDVHDDKLRTAIESLYANSGDDGKVRYSLVGRRAIGGIALLVYARDDTVATRIKDVQVNTVGCGVFGLLGNKGAVAIRVTLEEDGADVKADSSWTFVTAHLAAHQGKNEARSSDWRNIVQRLVLDDRSREAQIYETGHLFVFGDLNYRISLDSPAKLDRESLMGELAELAVNSDEAQPPSKLLAQDQLRQEQQRGVTLHHLREGDIGFPPTYKYRPGSRDEFSPKRVPGWCDRVLYASAAEDDVKVLSYKSVMELTRSDHKPVAAQFLVPAAAVPGRLAASAPFAIDSSWRSKQLIGLILDRSIGAIWCLVMLAGFNRDLRLGIINISILVLTILYGRHRFL</sequence>
<dbReference type="OrthoDB" id="62798at2759"/>
<evidence type="ECO:0000313" key="5">
    <source>
        <dbReference type="Proteomes" id="UP000237144"/>
    </source>
</evidence>
<gene>
    <name evidence="4" type="ORF">BMF94_2607</name>
</gene>
<protein>
    <recommendedName>
        <fullName evidence="3">Inositol polyphosphate-related phosphatase domain-containing protein</fullName>
    </recommendedName>
</protein>